<reference evidence="2 3" key="1">
    <citation type="journal article" date="2011" name="Genome Res.">
        <title>Whole genome sequencing of multiple Leishmania donovani clinical isolates provides insights into population structure and mechanisms of drug resistance.</title>
        <authorList>
            <person name="Downing T."/>
            <person name="Imamura H."/>
            <person name="Decuypere S."/>
            <person name="Clark T.G."/>
            <person name="Coombs G.H."/>
            <person name="Cotton J.A."/>
            <person name="Hilley J.D."/>
            <person name="de Doncker S."/>
            <person name="Maes I."/>
            <person name="Mottram J.C."/>
            <person name="Quail M.A."/>
            <person name="Rijal S."/>
            <person name="Sanders M."/>
            <person name="Schonian G."/>
            <person name="Stark O."/>
            <person name="Sundar S."/>
            <person name="Vanaerschot M."/>
            <person name="Hertz-Fowler C."/>
            <person name="Dujardin J.C."/>
            <person name="Berriman M."/>
        </authorList>
    </citation>
    <scope>NUCLEOTIDE SEQUENCE [LARGE SCALE GENOMIC DNA]</scope>
    <source>
        <strain evidence="2 3">BPK282A1</strain>
    </source>
</reference>
<gene>
    <name evidence="2" type="ORF">LDBPK_200930</name>
</gene>
<sequence>MRCGLIGTRTHHMTSHTLMRARCPLIPPPSPTSLLSSLLSCLPRAIGDVSVCVCVCGGGGGAPLGTHTQRERKPDRALHCV</sequence>
<evidence type="ECO:0000313" key="3">
    <source>
        <dbReference type="Proteomes" id="UP000008980"/>
    </source>
</evidence>
<dbReference type="EMBL" id="FR799607">
    <property type="protein sequence ID" value="CBZ33726.1"/>
    <property type="molecule type" value="Genomic_DNA"/>
</dbReference>
<feature type="compositionally biased region" description="Basic and acidic residues" evidence="1">
    <location>
        <begin position="68"/>
        <end position="81"/>
    </location>
</feature>
<evidence type="ECO:0000313" key="2">
    <source>
        <dbReference type="EMBL" id="CBZ33726.1"/>
    </source>
</evidence>
<feature type="region of interest" description="Disordered" evidence="1">
    <location>
        <begin position="61"/>
        <end position="81"/>
    </location>
</feature>
<dbReference type="KEGG" id="ldo:LDBPK_200930"/>
<proteinExistence type="predicted"/>
<protein>
    <submittedName>
        <fullName evidence="2">Uncharacterized protein</fullName>
    </submittedName>
</protein>
<reference evidence="3" key="2">
    <citation type="submission" date="2011-02" db="EMBL/GenBank/DDBJ databases">
        <title>Whole genome sequencing of Leishmania donovani clinical lines reveals dynamic variation related to drug resistance.</title>
        <authorList>
            <person name="Downing T."/>
            <person name="Imamura H."/>
            <person name="Sanders M."/>
            <person name="Decuypere S."/>
            <person name="Hertz-Fowler C."/>
            <person name="Clark T.G."/>
            <person name="Rijal S."/>
            <person name="Sundar S."/>
            <person name="Quail M.A."/>
            <person name="De Doncker S."/>
            <person name="Maes I."/>
            <person name="Vanaerschot M."/>
            <person name="Stark O."/>
            <person name="Schonian G."/>
            <person name="Dujardin J.C."/>
            <person name="Berriman M."/>
        </authorList>
    </citation>
    <scope>NUCLEOTIDE SEQUENCE [LARGE SCALE GENOMIC DNA]</scope>
    <source>
        <strain evidence="3">BPK282A1</strain>
    </source>
</reference>
<dbReference type="Proteomes" id="UP000008980">
    <property type="component" value="Chromosome 20"/>
</dbReference>
<dbReference type="RefSeq" id="XP_003860433.1">
    <property type="nucleotide sequence ID" value="XM_003860385.1"/>
</dbReference>
<dbReference type="GeneID" id="13386218"/>
<dbReference type="AlphaFoldDB" id="E9BEP0"/>
<name>E9BEP0_LEIDO</name>
<organism evidence="2 3">
    <name type="scientific">Leishmania donovani</name>
    <dbReference type="NCBI Taxonomy" id="5661"/>
    <lineage>
        <taxon>Eukaryota</taxon>
        <taxon>Discoba</taxon>
        <taxon>Euglenozoa</taxon>
        <taxon>Kinetoplastea</taxon>
        <taxon>Metakinetoplastina</taxon>
        <taxon>Trypanosomatida</taxon>
        <taxon>Trypanosomatidae</taxon>
        <taxon>Leishmaniinae</taxon>
        <taxon>Leishmania</taxon>
    </lineage>
</organism>
<evidence type="ECO:0000256" key="1">
    <source>
        <dbReference type="SAM" id="MobiDB-lite"/>
    </source>
</evidence>
<accession>E9BEP0</accession>